<dbReference type="AlphaFoldDB" id="A0A0W0TLG1"/>
<dbReference type="GO" id="GO:0042834">
    <property type="term" value="F:peptidoglycan binding"/>
    <property type="evidence" value="ECO:0007669"/>
    <property type="project" value="InterPro"/>
</dbReference>
<dbReference type="PANTHER" id="PTHR38687">
    <property type="entry name" value="CELL DIVISION PROTEIN DEDD-RELATED"/>
    <property type="match status" value="1"/>
</dbReference>
<evidence type="ECO:0000259" key="2">
    <source>
        <dbReference type="PROSITE" id="PS51724"/>
    </source>
</evidence>
<evidence type="ECO:0000313" key="5">
    <source>
        <dbReference type="Proteomes" id="UP000054698"/>
    </source>
</evidence>
<dbReference type="PROSITE" id="PS51724">
    <property type="entry name" value="SPOR"/>
    <property type="match status" value="1"/>
</dbReference>
<keyword evidence="1" id="KW-1133">Transmembrane helix</keyword>
<dbReference type="EMBL" id="LNYB01000081">
    <property type="protein sequence ID" value="KTC96349.1"/>
    <property type="molecule type" value="Genomic_DNA"/>
</dbReference>
<dbReference type="EMBL" id="UASS01000039">
    <property type="protein sequence ID" value="SPX62533.1"/>
    <property type="molecule type" value="Genomic_DNA"/>
</dbReference>
<keyword evidence="5" id="KW-1185">Reference proteome</keyword>
<accession>A0A0W0TLG1</accession>
<proteinExistence type="predicted"/>
<evidence type="ECO:0000256" key="1">
    <source>
        <dbReference type="SAM" id="Phobius"/>
    </source>
</evidence>
<evidence type="ECO:0000313" key="4">
    <source>
        <dbReference type="EMBL" id="SPX62533.1"/>
    </source>
</evidence>
<dbReference type="SUPFAM" id="SSF110997">
    <property type="entry name" value="Sporulation related repeat"/>
    <property type="match status" value="1"/>
</dbReference>
<dbReference type="GO" id="GO:0030428">
    <property type="term" value="C:cell septum"/>
    <property type="evidence" value="ECO:0007669"/>
    <property type="project" value="TreeGrafter"/>
</dbReference>
<dbReference type="Proteomes" id="UP000054698">
    <property type="component" value="Unassembled WGS sequence"/>
</dbReference>
<reference evidence="3 5" key="1">
    <citation type="submission" date="2015-11" db="EMBL/GenBank/DDBJ databases">
        <title>Genomic analysis of 38 Legionella species identifies large and diverse effector repertoires.</title>
        <authorList>
            <person name="Burstein D."/>
            <person name="Amaro F."/>
            <person name="Zusman T."/>
            <person name="Lifshitz Z."/>
            <person name="Cohen O."/>
            <person name="Gilbert J.A."/>
            <person name="Pupko T."/>
            <person name="Shuman H.A."/>
            <person name="Segal G."/>
        </authorList>
    </citation>
    <scope>NUCLEOTIDE SEQUENCE [LARGE SCALE GENOMIC DNA]</scope>
    <source>
        <strain evidence="3 5">WO-44C</strain>
    </source>
</reference>
<name>A0A0W0TLG1_9GAMM</name>
<dbReference type="GO" id="GO:0032506">
    <property type="term" value="P:cytokinetic process"/>
    <property type="evidence" value="ECO:0007669"/>
    <property type="project" value="TreeGrafter"/>
</dbReference>
<dbReference type="InterPro" id="IPR007730">
    <property type="entry name" value="SPOR-like_dom"/>
</dbReference>
<dbReference type="PANTHER" id="PTHR38687:SF1">
    <property type="entry name" value="CELL DIVISION PROTEIN DEDD"/>
    <property type="match status" value="1"/>
</dbReference>
<feature type="domain" description="SPOR" evidence="2">
    <location>
        <begin position="147"/>
        <end position="226"/>
    </location>
</feature>
<dbReference type="RefSeq" id="WP_058446659.1">
    <property type="nucleotide sequence ID" value="NZ_CAAAHT010000001.1"/>
</dbReference>
<protein>
    <submittedName>
        <fullName evidence="3">Sporulation domain-containing protein</fullName>
    </submittedName>
</protein>
<dbReference type="Gene3D" id="3.30.70.1070">
    <property type="entry name" value="Sporulation related repeat"/>
    <property type="match status" value="1"/>
</dbReference>
<dbReference type="Proteomes" id="UP000251942">
    <property type="component" value="Unassembled WGS sequence"/>
</dbReference>
<dbReference type="PATRIC" id="fig|453.4.peg.2350"/>
<dbReference type="OrthoDB" id="8558195at2"/>
<keyword evidence="1" id="KW-0812">Transmembrane</keyword>
<dbReference type="InterPro" id="IPR052521">
    <property type="entry name" value="Cell_div_SPOR-domain"/>
</dbReference>
<evidence type="ECO:0000313" key="3">
    <source>
        <dbReference type="EMBL" id="KTC96349.1"/>
    </source>
</evidence>
<reference evidence="4 6" key="2">
    <citation type="submission" date="2018-06" db="EMBL/GenBank/DDBJ databases">
        <authorList>
            <consortium name="Pathogen Informatics"/>
            <person name="Doyle S."/>
        </authorList>
    </citation>
    <scope>NUCLEOTIDE SEQUENCE [LARGE SCALE GENOMIC DNA]</scope>
    <source>
        <strain evidence="4 6">NCTC12022</strain>
    </source>
</reference>
<organism evidence="3 5">
    <name type="scientific">Legionella feeleii</name>
    <dbReference type="NCBI Taxonomy" id="453"/>
    <lineage>
        <taxon>Bacteria</taxon>
        <taxon>Pseudomonadati</taxon>
        <taxon>Pseudomonadota</taxon>
        <taxon>Gammaproteobacteria</taxon>
        <taxon>Legionellales</taxon>
        <taxon>Legionellaceae</taxon>
        <taxon>Legionella</taxon>
    </lineage>
</organism>
<dbReference type="InterPro" id="IPR036680">
    <property type="entry name" value="SPOR-like_sf"/>
</dbReference>
<gene>
    <name evidence="3" type="ORF">Lfee_2147</name>
    <name evidence="4" type="ORF">NCTC12022_03294</name>
</gene>
<dbReference type="Pfam" id="PF05036">
    <property type="entry name" value="SPOR"/>
    <property type="match status" value="1"/>
</dbReference>
<feature type="transmembrane region" description="Helical" evidence="1">
    <location>
        <begin position="21"/>
        <end position="46"/>
    </location>
</feature>
<dbReference type="STRING" id="453.Lfee_2147"/>
<dbReference type="GO" id="GO:0032153">
    <property type="term" value="C:cell division site"/>
    <property type="evidence" value="ECO:0007669"/>
    <property type="project" value="TreeGrafter"/>
</dbReference>
<sequence>MAKDYGRRPSRQRSSAPKQVFWVLASFLGGYLAATVFDFTSLTTWINTQVLGQQNEQKNTAQVVAKPNEMPKPKFEFYTLLAKDRSAPAQVTHQVNPATLAAQTKVVVSPSSAAASASNTPTPAAANQQTQIAAVVTESKPIAVANTSSKESYLLQLASFKNKQEAERLKAALTLKGFDVHVAMSSPQQGNWFRVVLGPFHSRGDAEKARMAVARRERITGMIRKMDA</sequence>
<evidence type="ECO:0000313" key="6">
    <source>
        <dbReference type="Proteomes" id="UP000251942"/>
    </source>
</evidence>
<keyword evidence="1" id="KW-0472">Membrane</keyword>